<accession>A0A0L9UG32</accession>
<evidence type="ECO:0000313" key="3">
    <source>
        <dbReference type="Proteomes" id="UP000053144"/>
    </source>
</evidence>
<dbReference type="EMBL" id="CM003374">
    <property type="protein sequence ID" value="KOM41671.1"/>
    <property type="molecule type" value="Genomic_DNA"/>
</dbReference>
<name>A0A0L9UG32_PHAAN</name>
<dbReference type="Proteomes" id="UP000053144">
    <property type="component" value="Chromosome 4"/>
</dbReference>
<gene>
    <name evidence="2" type="ORF">LR48_Vigan04g186900</name>
</gene>
<evidence type="ECO:0000313" key="2">
    <source>
        <dbReference type="EMBL" id="KOM41671.1"/>
    </source>
</evidence>
<sequence>MTLLPLSTSTPDITTSALAFHLSPVALHRPSATSAALRHLSGKPLILVLSVYNSLVGRSSTIISRALNQSMNFLGPKHGSFFCCKFHGVGGTSVCCLMVGDGGLRKRLVVAGLREDEVEGEGGSGGGEKKKRVVNSITP</sequence>
<evidence type="ECO:0000256" key="1">
    <source>
        <dbReference type="SAM" id="MobiDB-lite"/>
    </source>
</evidence>
<dbReference type="AlphaFoldDB" id="A0A0L9UG32"/>
<proteinExistence type="predicted"/>
<feature type="region of interest" description="Disordered" evidence="1">
    <location>
        <begin position="118"/>
        <end position="139"/>
    </location>
</feature>
<protein>
    <submittedName>
        <fullName evidence="2">Uncharacterized protein</fullName>
    </submittedName>
</protein>
<dbReference type="Gramene" id="KOM41671">
    <property type="protein sequence ID" value="KOM41671"/>
    <property type="gene ID" value="LR48_Vigan04g186900"/>
</dbReference>
<organism evidence="2 3">
    <name type="scientific">Phaseolus angularis</name>
    <name type="common">Azuki bean</name>
    <name type="synonym">Vigna angularis</name>
    <dbReference type="NCBI Taxonomy" id="3914"/>
    <lineage>
        <taxon>Eukaryota</taxon>
        <taxon>Viridiplantae</taxon>
        <taxon>Streptophyta</taxon>
        <taxon>Embryophyta</taxon>
        <taxon>Tracheophyta</taxon>
        <taxon>Spermatophyta</taxon>
        <taxon>Magnoliopsida</taxon>
        <taxon>eudicotyledons</taxon>
        <taxon>Gunneridae</taxon>
        <taxon>Pentapetalae</taxon>
        <taxon>rosids</taxon>
        <taxon>fabids</taxon>
        <taxon>Fabales</taxon>
        <taxon>Fabaceae</taxon>
        <taxon>Papilionoideae</taxon>
        <taxon>50 kb inversion clade</taxon>
        <taxon>NPAAA clade</taxon>
        <taxon>indigoferoid/millettioid clade</taxon>
        <taxon>Phaseoleae</taxon>
        <taxon>Vigna</taxon>
    </lineage>
</organism>
<reference evidence="3" key="1">
    <citation type="journal article" date="2015" name="Proc. Natl. Acad. Sci. U.S.A.">
        <title>Genome sequencing of adzuki bean (Vigna angularis) provides insight into high starch and low fat accumulation and domestication.</title>
        <authorList>
            <person name="Yang K."/>
            <person name="Tian Z."/>
            <person name="Chen C."/>
            <person name="Luo L."/>
            <person name="Zhao B."/>
            <person name="Wang Z."/>
            <person name="Yu L."/>
            <person name="Li Y."/>
            <person name="Sun Y."/>
            <person name="Li W."/>
            <person name="Chen Y."/>
            <person name="Li Y."/>
            <person name="Zhang Y."/>
            <person name="Ai D."/>
            <person name="Zhao J."/>
            <person name="Shang C."/>
            <person name="Ma Y."/>
            <person name="Wu B."/>
            <person name="Wang M."/>
            <person name="Gao L."/>
            <person name="Sun D."/>
            <person name="Zhang P."/>
            <person name="Guo F."/>
            <person name="Wang W."/>
            <person name="Li Y."/>
            <person name="Wang J."/>
            <person name="Varshney R.K."/>
            <person name="Wang J."/>
            <person name="Ling H.Q."/>
            <person name="Wan P."/>
        </authorList>
    </citation>
    <scope>NUCLEOTIDE SEQUENCE</scope>
    <source>
        <strain evidence="3">cv. Jingnong 6</strain>
    </source>
</reference>